<evidence type="ECO:0000313" key="7">
    <source>
        <dbReference type="EMBL" id="SVA73508.1"/>
    </source>
</evidence>
<proteinExistence type="inferred from homology"/>
<dbReference type="PANTHER" id="PTHR30008">
    <property type="entry name" value="EXODEOXYRIBONUCLEASE 7 LARGE SUBUNIT"/>
    <property type="match status" value="1"/>
</dbReference>
<dbReference type="InterPro" id="IPR025824">
    <property type="entry name" value="OB-fold_nuc-bd_dom"/>
</dbReference>
<dbReference type="EMBL" id="UINC01017664">
    <property type="protein sequence ID" value="SVA73508.1"/>
    <property type="molecule type" value="Genomic_DNA"/>
</dbReference>
<feature type="domain" description="OB-fold nucleic acid binding" evidence="6">
    <location>
        <begin position="6"/>
        <end position="99"/>
    </location>
</feature>
<keyword evidence="4" id="KW-0269">Exonuclease</keyword>
<feature type="domain" description="Exonuclease VII large subunit C-terminal" evidence="5">
    <location>
        <begin position="124"/>
        <end position="341"/>
    </location>
</feature>
<evidence type="ECO:0000256" key="3">
    <source>
        <dbReference type="ARBA" id="ARBA00022801"/>
    </source>
</evidence>
<dbReference type="InterPro" id="IPR020579">
    <property type="entry name" value="Exonuc_VII_lsu_C"/>
</dbReference>
<dbReference type="NCBIfam" id="TIGR00237">
    <property type="entry name" value="xseA"/>
    <property type="match status" value="1"/>
</dbReference>
<keyword evidence="3" id="KW-0378">Hydrolase</keyword>
<evidence type="ECO:0000256" key="4">
    <source>
        <dbReference type="ARBA" id="ARBA00022839"/>
    </source>
</evidence>
<dbReference type="CDD" id="cd04489">
    <property type="entry name" value="ExoVII_LU_OBF"/>
    <property type="match status" value="1"/>
</dbReference>
<evidence type="ECO:0000259" key="5">
    <source>
        <dbReference type="Pfam" id="PF02601"/>
    </source>
</evidence>
<dbReference type="Gene3D" id="2.40.50.1010">
    <property type="match status" value="1"/>
</dbReference>
<dbReference type="GO" id="GO:0006308">
    <property type="term" value="P:DNA catabolic process"/>
    <property type="evidence" value="ECO:0007669"/>
    <property type="project" value="InterPro"/>
</dbReference>
<dbReference type="GO" id="GO:0003676">
    <property type="term" value="F:nucleic acid binding"/>
    <property type="evidence" value="ECO:0007669"/>
    <property type="project" value="InterPro"/>
</dbReference>
<dbReference type="PANTHER" id="PTHR30008:SF0">
    <property type="entry name" value="EXODEOXYRIBONUCLEASE 7 LARGE SUBUNIT"/>
    <property type="match status" value="1"/>
</dbReference>
<dbReference type="AlphaFoldDB" id="A0A381Y905"/>
<keyword evidence="1" id="KW-0963">Cytoplasm</keyword>
<evidence type="ECO:0008006" key="8">
    <source>
        <dbReference type="Google" id="ProtNLM"/>
    </source>
</evidence>
<dbReference type="HAMAP" id="MF_00378">
    <property type="entry name" value="Exonuc_7_L"/>
    <property type="match status" value="1"/>
</dbReference>
<evidence type="ECO:0000256" key="1">
    <source>
        <dbReference type="ARBA" id="ARBA00022490"/>
    </source>
</evidence>
<dbReference type="Pfam" id="PF13742">
    <property type="entry name" value="tRNA_anti_2"/>
    <property type="match status" value="1"/>
</dbReference>
<dbReference type="GO" id="GO:0009318">
    <property type="term" value="C:exodeoxyribonuclease VII complex"/>
    <property type="evidence" value="ECO:0007669"/>
    <property type="project" value="InterPro"/>
</dbReference>
<evidence type="ECO:0000256" key="2">
    <source>
        <dbReference type="ARBA" id="ARBA00022722"/>
    </source>
</evidence>
<dbReference type="InterPro" id="IPR003753">
    <property type="entry name" value="Exonuc_VII_L"/>
</dbReference>
<keyword evidence="2" id="KW-0540">Nuclease</keyword>
<gene>
    <name evidence="7" type="ORF">METZ01_LOCUS126362</name>
</gene>
<organism evidence="7">
    <name type="scientific">marine metagenome</name>
    <dbReference type="NCBI Taxonomy" id="408172"/>
    <lineage>
        <taxon>unclassified sequences</taxon>
        <taxon>metagenomes</taxon>
        <taxon>ecological metagenomes</taxon>
    </lineage>
</organism>
<evidence type="ECO:0000259" key="6">
    <source>
        <dbReference type="Pfam" id="PF13742"/>
    </source>
</evidence>
<feature type="non-terminal residue" evidence="7">
    <location>
        <position position="1"/>
    </location>
</feature>
<reference evidence="7" key="1">
    <citation type="submission" date="2018-05" db="EMBL/GenBank/DDBJ databases">
        <authorList>
            <person name="Lanie J.A."/>
            <person name="Ng W.-L."/>
            <person name="Kazmierczak K.M."/>
            <person name="Andrzejewski T.M."/>
            <person name="Davidsen T.M."/>
            <person name="Wayne K.J."/>
            <person name="Tettelin H."/>
            <person name="Glass J.I."/>
            <person name="Rusch D."/>
            <person name="Podicherti R."/>
            <person name="Tsui H.-C.T."/>
            <person name="Winkler M.E."/>
        </authorList>
    </citation>
    <scope>NUCLEOTIDE SEQUENCE</scope>
</reference>
<protein>
    <recommendedName>
        <fullName evidence="8">OB-fold nucleic acid binding domain-containing protein</fullName>
    </recommendedName>
</protein>
<dbReference type="GO" id="GO:0008855">
    <property type="term" value="F:exodeoxyribonuclease VII activity"/>
    <property type="evidence" value="ECO:0007669"/>
    <property type="project" value="InterPro"/>
</dbReference>
<dbReference type="Pfam" id="PF02601">
    <property type="entry name" value="Exonuc_VII_L"/>
    <property type="match status" value="1"/>
</dbReference>
<sequence length="396" mass="42085">VFAPVWTLQQLSQRVKQAVEGVAEFRDIRIDGEVIKPFQAASGHLYFTLTDGQNSLACVAWASNQAGFTAQPQEGDQVIARGSLSTYGARSQYQLDVRGLRPSGAGDRAAAIEALKRKLRGEGLFDDLHKKELPPFPLHIALVTGAGSAALNDVLKVARQRWPLARVSVVPALVQGAGAPTALVTALRHADALGAELLILARGGGSPEDLDGFNAEPVVRAVFGCATPVVTGVGHEIDTTVVDFVADLRAATPSNAAELALPDWREVDARFAGALQQLAALAGRRVEREVAAISALQHRLTLARPRKRLREGVQRLDTATAQLQRSVRTLLGGQTERLSKAQALLVGLDPTAVLGRGYAIVQHSGGVLRTPVPIGSEIDITLSKGGMECQVTKTRN</sequence>
<accession>A0A381Y905</accession>
<name>A0A381Y905_9ZZZZ</name>